<reference evidence="5 6" key="1">
    <citation type="submission" date="2021-03" db="EMBL/GenBank/DDBJ databases">
        <title>Sequencing the genomes of 1000 actinobacteria strains.</title>
        <authorList>
            <person name="Klenk H.-P."/>
        </authorList>
    </citation>
    <scope>NUCLEOTIDE SEQUENCE [LARGE SCALE GENOMIC DNA]</scope>
    <source>
        <strain evidence="5 6">DSM 45510</strain>
    </source>
</reference>
<organism evidence="5 6">
    <name type="scientific">Amycolatopsis magusensis</name>
    <dbReference type="NCBI Taxonomy" id="882444"/>
    <lineage>
        <taxon>Bacteria</taxon>
        <taxon>Bacillati</taxon>
        <taxon>Actinomycetota</taxon>
        <taxon>Actinomycetes</taxon>
        <taxon>Pseudonocardiales</taxon>
        <taxon>Pseudonocardiaceae</taxon>
        <taxon>Amycolatopsis</taxon>
    </lineage>
</organism>
<dbReference type="EMBL" id="JAGGMS010000001">
    <property type="protein sequence ID" value="MBP2186616.1"/>
    <property type="molecule type" value="Genomic_DNA"/>
</dbReference>
<dbReference type="InterPro" id="IPR000835">
    <property type="entry name" value="HTH_MarR-typ"/>
</dbReference>
<dbReference type="PROSITE" id="PS50995">
    <property type="entry name" value="HTH_MARR_2"/>
    <property type="match status" value="1"/>
</dbReference>
<feature type="domain" description="HTH marR-type" evidence="4">
    <location>
        <begin position="1"/>
        <end position="144"/>
    </location>
</feature>
<sequence length="157" mass="17355">MTISTPGVGVDAHRHTGHLIRRAQQIHTYLWSAEVSREVTSTQYAVLSAVALNPETDQNALSREVSLDTSTVGAVVNRLIDRGFVRRDRDPGDRRRNLLSLTDAGHAQFGELSVRAARMTEGMVACLPPEDREELVRILTRLVDAGEAKREGTDPTR</sequence>
<evidence type="ECO:0000313" key="5">
    <source>
        <dbReference type="EMBL" id="MBP2186616.1"/>
    </source>
</evidence>
<proteinExistence type="predicted"/>
<dbReference type="SUPFAM" id="SSF46785">
    <property type="entry name" value="Winged helix' DNA-binding domain"/>
    <property type="match status" value="1"/>
</dbReference>
<dbReference type="InterPro" id="IPR039422">
    <property type="entry name" value="MarR/SlyA-like"/>
</dbReference>
<dbReference type="Gene3D" id="1.10.10.10">
    <property type="entry name" value="Winged helix-like DNA-binding domain superfamily/Winged helix DNA-binding domain"/>
    <property type="match status" value="1"/>
</dbReference>
<evidence type="ECO:0000259" key="4">
    <source>
        <dbReference type="PROSITE" id="PS50995"/>
    </source>
</evidence>
<dbReference type="PRINTS" id="PR00598">
    <property type="entry name" value="HTHMARR"/>
</dbReference>
<evidence type="ECO:0000256" key="2">
    <source>
        <dbReference type="ARBA" id="ARBA00023125"/>
    </source>
</evidence>
<dbReference type="InterPro" id="IPR023187">
    <property type="entry name" value="Tscrpt_reg_MarR-type_CS"/>
</dbReference>
<dbReference type="SMART" id="SM00347">
    <property type="entry name" value="HTH_MARR"/>
    <property type="match status" value="1"/>
</dbReference>
<dbReference type="Pfam" id="PF12802">
    <property type="entry name" value="MarR_2"/>
    <property type="match status" value="1"/>
</dbReference>
<dbReference type="InterPro" id="IPR036390">
    <property type="entry name" value="WH_DNA-bd_sf"/>
</dbReference>
<keyword evidence="3" id="KW-0804">Transcription</keyword>
<evidence type="ECO:0000256" key="1">
    <source>
        <dbReference type="ARBA" id="ARBA00023015"/>
    </source>
</evidence>
<dbReference type="Proteomes" id="UP000741013">
    <property type="component" value="Unassembled WGS sequence"/>
</dbReference>
<accession>A0ABS4Q4L1</accession>
<gene>
    <name evidence="5" type="ORF">JOM49_008142</name>
</gene>
<name>A0ABS4Q4L1_9PSEU</name>
<evidence type="ECO:0000313" key="6">
    <source>
        <dbReference type="Proteomes" id="UP000741013"/>
    </source>
</evidence>
<keyword evidence="1" id="KW-0805">Transcription regulation</keyword>
<protein>
    <submittedName>
        <fullName evidence="5">DNA-binding MarR family transcriptional regulator</fullName>
    </submittedName>
</protein>
<dbReference type="PANTHER" id="PTHR33164:SF95">
    <property type="entry name" value="TRANSCRIPTIONAL REGULATOR"/>
    <property type="match status" value="1"/>
</dbReference>
<dbReference type="GO" id="GO:0003677">
    <property type="term" value="F:DNA binding"/>
    <property type="evidence" value="ECO:0007669"/>
    <property type="project" value="UniProtKB-KW"/>
</dbReference>
<keyword evidence="2 5" id="KW-0238">DNA-binding</keyword>
<dbReference type="PANTHER" id="PTHR33164">
    <property type="entry name" value="TRANSCRIPTIONAL REGULATOR, MARR FAMILY"/>
    <property type="match status" value="1"/>
</dbReference>
<dbReference type="RefSeq" id="WP_209669826.1">
    <property type="nucleotide sequence ID" value="NZ_JAGGMS010000001.1"/>
</dbReference>
<dbReference type="InterPro" id="IPR036388">
    <property type="entry name" value="WH-like_DNA-bd_sf"/>
</dbReference>
<keyword evidence="6" id="KW-1185">Reference proteome</keyword>
<dbReference type="PROSITE" id="PS01117">
    <property type="entry name" value="HTH_MARR_1"/>
    <property type="match status" value="1"/>
</dbReference>
<comment type="caution">
    <text evidence="5">The sequence shown here is derived from an EMBL/GenBank/DDBJ whole genome shotgun (WGS) entry which is preliminary data.</text>
</comment>
<evidence type="ECO:0000256" key="3">
    <source>
        <dbReference type="ARBA" id="ARBA00023163"/>
    </source>
</evidence>